<evidence type="ECO:0000313" key="1">
    <source>
        <dbReference type="EMBL" id="KAB0676190.1"/>
    </source>
</evidence>
<proteinExistence type="predicted"/>
<name>A0A7V7TUL8_9HYPH</name>
<reference evidence="1 2" key="1">
    <citation type="submission" date="2019-09" db="EMBL/GenBank/DDBJ databases">
        <title>YIM 132180 draft genome.</title>
        <authorList>
            <person name="Zhang K."/>
        </authorList>
    </citation>
    <scope>NUCLEOTIDE SEQUENCE [LARGE SCALE GENOMIC DNA]</scope>
    <source>
        <strain evidence="1 2">YIM 132180</strain>
    </source>
</reference>
<sequence>MKELVRRSIAYAAGLQIADRRAQIVLSRQGRDRSRMSEDLDERTGCRLSAMRTRRLLVHDPDTRILFDHHGSRFSGWVEQSGQRYSGKVSGDVVTIYDNAVGAHFRYQLE</sequence>
<dbReference type="RefSeq" id="WP_150973605.1">
    <property type="nucleotide sequence ID" value="NZ_VZDO01000025.1"/>
</dbReference>
<keyword evidence="2" id="KW-1185">Reference proteome</keyword>
<dbReference type="Proteomes" id="UP000432089">
    <property type="component" value="Unassembled WGS sequence"/>
</dbReference>
<comment type="caution">
    <text evidence="1">The sequence shown here is derived from an EMBL/GenBank/DDBJ whole genome shotgun (WGS) entry which is preliminary data.</text>
</comment>
<organism evidence="1 2">
    <name type="scientific">Plantimonas leprariae</name>
    <dbReference type="NCBI Taxonomy" id="2615207"/>
    <lineage>
        <taxon>Bacteria</taxon>
        <taxon>Pseudomonadati</taxon>
        <taxon>Pseudomonadota</taxon>
        <taxon>Alphaproteobacteria</taxon>
        <taxon>Hyphomicrobiales</taxon>
        <taxon>Aurantimonadaceae</taxon>
        <taxon>Plantimonas</taxon>
    </lineage>
</organism>
<dbReference type="EMBL" id="VZDO01000025">
    <property type="protein sequence ID" value="KAB0676190.1"/>
    <property type="molecule type" value="Genomic_DNA"/>
</dbReference>
<evidence type="ECO:0000313" key="2">
    <source>
        <dbReference type="Proteomes" id="UP000432089"/>
    </source>
</evidence>
<protein>
    <submittedName>
        <fullName evidence="1">Uncharacterized protein</fullName>
    </submittedName>
</protein>
<dbReference type="AlphaFoldDB" id="A0A7V7TUL8"/>
<gene>
    <name evidence="1" type="ORF">F6X38_21845</name>
</gene>
<accession>A0A7V7TUL8</accession>